<sequence length="197" mass="22639">MEMMNDFNLGLTVRRMPSARVCYVSHLDLSIPRPEQMKFNMEEMSLREQFSPSNMTIKKTGWKVVGFASRLDLPQTFIDFCGGFPIFRVEKTSLNFDNVKSIVKRGHGRGRRSHVLSDISPCTSEGKKKWLECMRKQNENRKGYSNGIHVEYDMKCSYKTHSCYYVFTCKPEGGGGYACSQDAHFLDYTGLCCYPIC</sequence>
<proteinExistence type="predicted"/>
<dbReference type="Proteomes" id="UP001159428">
    <property type="component" value="Unassembled WGS sequence"/>
</dbReference>
<feature type="domain" description="BRICHOS" evidence="2">
    <location>
        <begin position="1"/>
        <end position="89"/>
    </location>
</feature>
<keyword evidence="1" id="KW-1015">Disulfide bond</keyword>
<dbReference type="EMBL" id="CALNXJ010000227">
    <property type="protein sequence ID" value="CAH3169972.1"/>
    <property type="molecule type" value="Genomic_DNA"/>
</dbReference>
<dbReference type="AlphaFoldDB" id="A0AAU9Y5B9"/>
<protein>
    <recommendedName>
        <fullName evidence="2">BRICHOS domain-containing protein</fullName>
    </recommendedName>
</protein>
<accession>A0AAU9Y5B9</accession>
<comment type="caution">
    <text evidence="3">The sequence shown here is derived from an EMBL/GenBank/DDBJ whole genome shotgun (WGS) entry which is preliminary data.</text>
</comment>
<reference evidence="3 4" key="1">
    <citation type="submission" date="2022-05" db="EMBL/GenBank/DDBJ databases">
        <authorList>
            <consortium name="Genoscope - CEA"/>
            <person name="William W."/>
        </authorList>
    </citation>
    <scope>NUCLEOTIDE SEQUENCE [LARGE SCALE GENOMIC DNA]</scope>
</reference>
<name>A0AAU9Y5B9_9CNID</name>
<gene>
    <name evidence="3" type="ORF">PMEA_00012994</name>
</gene>
<keyword evidence="4" id="KW-1185">Reference proteome</keyword>
<dbReference type="InterPro" id="IPR007084">
    <property type="entry name" value="BRICHOS_dom"/>
</dbReference>
<organism evidence="3 4">
    <name type="scientific">Pocillopora meandrina</name>
    <dbReference type="NCBI Taxonomy" id="46732"/>
    <lineage>
        <taxon>Eukaryota</taxon>
        <taxon>Metazoa</taxon>
        <taxon>Cnidaria</taxon>
        <taxon>Anthozoa</taxon>
        <taxon>Hexacorallia</taxon>
        <taxon>Scleractinia</taxon>
        <taxon>Astrocoeniina</taxon>
        <taxon>Pocilloporidae</taxon>
        <taxon>Pocillopora</taxon>
    </lineage>
</organism>
<evidence type="ECO:0000313" key="4">
    <source>
        <dbReference type="Proteomes" id="UP001159428"/>
    </source>
</evidence>
<dbReference type="PROSITE" id="PS50869">
    <property type="entry name" value="BRICHOS"/>
    <property type="match status" value="1"/>
</dbReference>
<evidence type="ECO:0000256" key="1">
    <source>
        <dbReference type="ARBA" id="ARBA00023157"/>
    </source>
</evidence>
<evidence type="ECO:0000313" key="3">
    <source>
        <dbReference type="EMBL" id="CAH3169972.1"/>
    </source>
</evidence>
<evidence type="ECO:0000259" key="2">
    <source>
        <dbReference type="PROSITE" id="PS50869"/>
    </source>
</evidence>